<dbReference type="InterPro" id="IPR036390">
    <property type="entry name" value="WH_DNA-bd_sf"/>
</dbReference>
<dbReference type="SUPFAM" id="SSF53850">
    <property type="entry name" value="Periplasmic binding protein-like II"/>
    <property type="match status" value="1"/>
</dbReference>
<dbReference type="SUPFAM" id="SSF46785">
    <property type="entry name" value="Winged helix' DNA-binding domain"/>
    <property type="match status" value="1"/>
</dbReference>
<dbReference type="PANTHER" id="PTHR30126">
    <property type="entry name" value="HTH-TYPE TRANSCRIPTIONAL REGULATOR"/>
    <property type="match status" value="1"/>
</dbReference>
<dbReference type="PRINTS" id="PR00039">
    <property type="entry name" value="HTHLYSR"/>
</dbReference>
<dbReference type="InterPro" id="IPR000847">
    <property type="entry name" value="LysR_HTH_N"/>
</dbReference>
<dbReference type="InterPro" id="IPR005119">
    <property type="entry name" value="LysR_subst-bd"/>
</dbReference>
<proteinExistence type="inferred from homology"/>
<protein>
    <submittedName>
        <fullName evidence="6">LysR family transcriptional regulator</fullName>
    </submittedName>
</protein>
<gene>
    <name evidence="6" type="ORF">BLA23254_03509</name>
</gene>
<dbReference type="Proteomes" id="UP000494218">
    <property type="component" value="Unassembled WGS sequence"/>
</dbReference>
<organism evidence="6 7">
    <name type="scientific">Burkholderia lata (strain ATCC 17760 / DSM 23089 / LMG 22485 / NCIMB 9086 / R18194 / 383)</name>
    <dbReference type="NCBI Taxonomy" id="482957"/>
    <lineage>
        <taxon>Bacteria</taxon>
        <taxon>Pseudomonadati</taxon>
        <taxon>Pseudomonadota</taxon>
        <taxon>Betaproteobacteria</taxon>
        <taxon>Burkholderiales</taxon>
        <taxon>Burkholderiaceae</taxon>
        <taxon>Burkholderia</taxon>
        <taxon>Burkholderia cepacia complex</taxon>
    </lineage>
</organism>
<dbReference type="PANTHER" id="PTHR30126:SF91">
    <property type="entry name" value="LYSR FAMILY TRANSCRIPTIONAL REGULATOR"/>
    <property type="match status" value="1"/>
</dbReference>
<comment type="similarity">
    <text evidence="1">Belongs to the LysR transcriptional regulatory family.</text>
</comment>
<reference evidence="6 7" key="1">
    <citation type="submission" date="2019-09" db="EMBL/GenBank/DDBJ databases">
        <authorList>
            <person name="Depoorter E."/>
        </authorList>
    </citation>
    <scope>NUCLEOTIDE SEQUENCE [LARGE SCALE GENOMIC DNA]</scope>
    <source>
        <strain evidence="6">LMG 23254</strain>
    </source>
</reference>
<evidence type="ECO:0000256" key="4">
    <source>
        <dbReference type="ARBA" id="ARBA00023163"/>
    </source>
</evidence>
<dbReference type="Gene3D" id="3.40.190.290">
    <property type="match status" value="1"/>
</dbReference>
<dbReference type="AlphaFoldDB" id="A0A6P2M2Z4"/>
<dbReference type="Pfam" id="PF00126">
    <property type="entry name" value="HTH_1"/>
    <property type="match status" value="1"/>
</dbReference>
<accession>A0A6P2M2Z4</accession>
<evidence type="ECO:0000256" key="2">
    <source>
        <dbReference type="ARBA" id="ARBA00023015"/>
    </source>
</evidence>
<evidence type="ECO:0000259" key="5">
    <source>
        <dbReference type="PROSITE" id="PS50931"/>
    </source>
</evidence>
<dbReference type="GO" id="GO:0003700">
    <property type="term" value="F:DNA-binding transcription factor activity"/>
    <property type="evidence" value="ECO:0007669"/>
    <property type="project" value="InterPro"/>
</dbReference>
<evidence type="ECO:0000313" key="6">
    <source>
        <dbReference type="EMBL" id="VWB74834.1"/>
    </source>
</evidence>
<evidence type="ECO:0000256" key="3">
    <source>
        <dbReference type="ARBA" id="ARBA00023125"/>
    </source>
</evidence>
<sequence>MTLDHLAIFIAIAKHGGLSAAARRLGKAQSTVSTALANLEADLGVRLFDRDLHQVSLTAEGEVLLGFAQATLNAAATLERKAYSLAGGRGHRLRLGIDPILPQTAVHLLCLELEQRFPELQLELLQPNSADAAALLKHGALDICIAATVEATPVEFGATTLGHVQFVPVAARSHPLAALKAVSNRDLAQVRQLRAADRDAESGSVFGRYTEIMWHIENQAQLVDLVKKGLGWAFIPEHLLADEGNGELCVLPHEYQRSAFLKAVDLLWSLRSRQTDVIAWLNGDLPKLAALFALK</sequence>
<dbReference type="Pfam" id="PF03466">
    <property type="entry name" value="LysR_substrate"/>
    <property type="match status" value="1"/>
</dbReference>
<dbReference type="Gene3D" id="1.10.10.10">
    <property type="entry name" value="Winged helix-like DNA-binding domain superfamily/Winged helix DNA-binding domain"/>
    <property type="match status" value="1"/>
</dbReference>
<dbReference type="RefSeq" id="WP_175032358.1">
    <property type="nucleotide sequence ID" value="NZ_CABVPW010000016.1"/>
</dbReference>
<keyword evidence="2" id="KW-0805">Transcription regulation</keyword>
<dbReference type="CDD" id="cd05466">
    <property type="entry name" value="PBP2_LTTR_substrate"/>
    <property type="match status" value="1"/>
</dbReference>
<dbReference type="InterPro" id="IPR036388">
    <property type="entry name" value="WH-like_DNA-bd_sf"/>
</dbReference>
<keyword evidence="3" id="KW-0238">DNA-binding</keyword>
<dbReference type="GO" id="GO:0000976">
    <property type="term" value="F:transcription cis-regulatory region binding"/>
    <property type="evidence" value="ECO:0007669"/>
    <property type="project" value="TreeGrafter"/>
</dbReference>
<keyword evidence="4" id="KW-0804">Transcription</keyword>
<dbReference type="EMBL" id="CABVPW010000016">
    <property type="protein sequence ID" value="VWB74834.1"/>
    <property type="molecule type" value="Genomic_DNA"/>
</dbReference>
<name>A0A6P2M2Z4_BURL3</name>
<dbReference type="PROSITE" id="PS50931">
    <property type="entry name" value="HTH_LYSR"/>
    <property type="match status" value="1"/>
</dbReference>
<evidence type="ECO:0000256" key="1">
    <source>
        <dbReference type="ARBA" id="ARBA00009437"/>
    </source>
</evidence>
<dbReference type="FunFam" id="1.10.10.10:FF:000001">
    <property type="entry name" value="LysR family transcriptional regulator"/>
    <property type="match status" value="1"/>
</dbReference>
<feature type="domain" description="HTH lysR-type" evidence="5">
    <location>
        <begin position="1"/>
        <end position="58"/>
    </location>
</feature>
<evidence type="ECO:0000313" key="7">
    <source>
        <dbReference type="Proteomes" id="UP000494218"/>
    </source>
</evidence>